<dbReference type="PROSITE" id="PS50879">
    <property type="entry name" value="RNASE_H_1"/>
    <property type="match status" value="1"/>
</dbReference>
<dbReference type="PANTHER" id="PTHR48475">
    <property type="entry name" value="RIBONUCLEASE H"/>
    <property type="match status" value="1"/>
</dbReference>
<reference evidence="2 3" key="1">
    <citation type="submission" date="2023-10" db="EMBL/GenBank/DDBJ databases">
        <title>Virgibacillus soli CC-YMP-6 genome.</title>
        <authorList>
            <person name="Miliotis G."/>
            <person name="Sengupta P."/>
            <person name="Hameed A."/>
            <person name="Chuvochina M."/>
            <person name="Mcdonagh F."/>
            <person name="Simpson A.C."/>
            <person name="Singh N.K."/>
            <person name="Rekha P.D."/>
            <person name="Raman K."/>
            <person name="Hugenholtz P."/>
            <person name="Venkateswaran K."/>
        </authorList>
    </citation>
    <scope>NUCLEOTIDE SEQUENCE [LARGE SCALE GENOMIC DNA]</scope>
    <source>
        <strain evidence="2 3">CC-YMP-6</strain>
    </source>
</reference>
<name>A0ABU5CQ41_9BACI</name>
<gene>
    <name evidence="2" type="ORF">RWD45_04100</name>
</gene>
<evidence type="ECO:0000313" key="3">
    <source>
        <dbReference type="Proteomes" id="UP001275315"/>
    </source>
</evidence>
<dbReference type="InterPro" id="IPR012337">
    <property type="entry name" value="RNaseH-like_sf"/>
</dbReference>
<protein>
    <submittedName>
        <fullName evidence="2">Reverse transcriptase-like protein</fullName>
    </submittedName>
</protein>
<dbReference type="InterPro" id="IPR036397">
    <property type="entry name" value="RNaseH_sf"/>
</dbReference>
<comment type="caution">
    <text evidence="2">The sequence shown here is derived from an EMBL/GenBank/DDBJ whole genome shotgun (WGS) entry which is preliminary data.</text>
</comment>
<dbReference type="Proteomes" id="UP001275315">
    <property type="component" value="Unassembled WGS sequence"/>
</dbReference>
<sequence>MRGRLELTYQTKKGTEATFTSEDLLAKKAILLIGDLQKTGRVKSVVFIDTHENKWTLKELKKQQEEIQEEPHDVEVYFDGGYDKSLAGLGIVIYYEQRQKTYRKRKNARIEQILNNNEAEYAALHLAVQELEELGVHHLPVTFFGDSQVVIKQMSGEWPCYEVELVKWADRIDERLEQLGIQATYQLIPRNENKETDQLAIQALKRIEISSVMEINKA</sequence>
<proteinExistence type="predicted"/>
<keyword evidence="3" id="KW-1185">Reference proteome</keyword>
<dbReference type="EMBL" id="JAWDIQ010000001">
    <property type="protein sequence ID" value="MDY0407939.1"/>
    <property type="molecule type" value="Genomic_DNA"/>
</dbReference>
<dbReference type="PANTHER" id="PTHR48475:SF1">
    <property type="entry name" value="RNASE H TYPE-1 DOMAIN-CONTAINING PROTEIN"/>
    <property type="match status" value="1"/>
</dbReference>
<evidence type="ECO:0000259" key="1">
    <source>
        <dbReference type="PROSITE" id="PS50879"/>
    </source>
</evidence>
<organism evidence="2 3">
    <name type="scientific">Paracerasibacillus soli</name>
    <dbReference type="NCBI Taxonomy" id="480284"/>
    <lineage>
        <taxon>Bacteria</taxon>
        <taxon>Bacillati</taxon>
        <taxon>Bacillota</taxon>
        <taxon>Bacilli</taxon>
        <taxon>Bacillales</taxon>
        <taxon>Bacillaceae</taxon>
        <taxon>Paracerasibacillus</taxon>
    </lineage>
</organism>
<dbReference type="CDD" id="cd09279">
    <property type="entry name" value="RNase_HI_like"/>
    <property type="match status" value="1"/>
</dbReference>
<dbReference type="Gene3D" id="3.30.420.10">
    <property type="entry name" value="Ribonuclease H-like superfamily/Ribonuclease H"/>
    <property type="match status" value="1"/>
</dbReference>
<dbReference type="NCBIfam" id="NF005822">
    <property type="entry name" value="PRK07708.1"/>
    <property type="match status" value="1"/>
</dbReference>
<dbReference type="RefSeq" id="WP_320378714.1">
    <property type="nucleotide sequence ID" value="NZ_JAWDIQ010000001.1"/>
</dbReference>
<dbReference type="Pfam" id="PF13456">
    <property type="entry name" value="RVT_3"/>
    <property type="match status" value="1"/>
</dbReference>
<evidence type="ECO:0000313" key="2">
    <source>
        <dbReference type="EMBL" id="MDY0407939.1"/>
    </source>
</evidence>
<dbReference type="SUPFAM" id="SSF53098">
    <property type="entry name" value="Ribonuclease H-like"/>
    <property type="match status" value="1"/>
</dbReference>
<feature type="domain" description="RNase H type-1" evidence="1">
    <location>
        <begin position="70"/>
        <end position="205"/>
    </location>
</feature>
<dbReference type="InterPro" id="IPR002156">
    <property type="entry name" value="RNaseH_domain"/>
</dbReference>
<accession>A0ABU5CQ41</accession>